<dbReference type="PANTHER" id="PTHR12289:SF41">
    <property type="entry name" value="FAILED AXON CONNECTIONS-RELATED"/>
    <property type="match status" value="1"/>
</dbReference>
<feature type="domain" description="Thioredoxin-like fold" evidence="3">
    <location>
        <begin position="83"/>
        <end position="176"/>
    </location>
</feature>
<comment type="similarity">
    <text evidence="1">Belongs to the FAX family.</text>
</comment>
<reference evidence="5" key="1">
    <citation type="submission" date="2025-08" db="UniProtKB">
        <authorList>
            <consortium name="RefSeq"/>
        </authorList>
    </citation>
    <scope>IDENTIFICATION</scope>
</reference>
<dbReference type="RefSeq" id="XP_005100148.1">
    <property type="nucleotide sequence ID" value="XM_005100091.2"/>
</dbReference>
<accession>A0ABM0JRX7</accession>
<protein>
    <submittedName>
        <fullName evidence="5">Failed axon connections homolog isoform X1</fullName>
    </submittedName>
</protein>
<dbReference type="InterPro" id="IPR036282">
    <property type="entry name" value="Glutathione-S-Trfase_C_sf"/>
</dbReference>
<dbReference type="Gene3D" id="3.40.30.10">
    <property type="entry name" value="Glutaredoxin"/>
    <property type="match status" value="1"/>
</dbReference>
<feature type="domain" description="Metaxin glutathione S-transferase" evidence="2">
    <location>
        <begin position="225"/>
        <end position="285"/>
    </location>
</feature>
<dbReference type="InterPro" id="IPR026928">
    <property type="entry name" value="FAX/IsoI-like"/>
</dbReference>
<dbReference type="Pfam" id="PF17172">
    <property type="entry name" value="GST_N_4"/>
    <property type="match status" value="1"/>
</dbReference>
<evidence type="ECO:0000256" key="1">
    <source>
        <dbReference type="ARBA" id="ARBA00006475"/>
    </source>
</evidence>
<dbReference type="SUPFAM" id="SSF52833">
    <property type="entry name" value="Thioredoxin-like"/>
    <property type="match status" value="1"/>
</dbReference>
<dbReference type="InterPro" id="IPR050931">
    <property type="entry name" value="Mito_Protein_Transport_Metaxin"/>
</dbReference>
<dbReference type="PANTHER" id="PTHR12289">
    <property type="entry name" value="METAXIN RELATED"/>
    <property type="match status" value="1"/>
</dbReference>
<dbReference type="Proteomes" id="UP000694888">
    <property type="component" value="Unplaced"/>
</dbReference>
<dbReference type="InterPro" id="IPR040079">
    <property type="entry name" value="Glutathione_S-Trfase"/>
</dbReference>
<proteinExistence type="inferred from homology"/>
<dbReference type="GeneID" id="101847964"/>
<dbReference type="SFLD" id="SFLDS00019">
    <property type="entry name" value="Glutathione_Transferase_(cytos"/>
    <property type="match status" value="1"/>
</dbReference>
<keyword evidence="4" id="KW-1185">Reference proteome</keyword>
<organism evidence="4 5">
    <name type="scientific">Aplysia californica</name>
    <name type="common">California sea hare</name>
    <dbReference type="NCBI Taxonomy" id="6500"/>
    <lineage>
        <taxon>Eukaryota</taxon>
        <taxon>Metazoa</taxon>
        <taxon>Spiralia</taxon>
        <taxon>Lophotrochozoa</taxon>
        <taxon>Mollusca</taxon>
        <taxon>Gastropoda</taxon>
        <taxon>Heterobranchia</taxon>
        <taxon>Euthyneura</taxon>
        <taxon>Tectipleura</taxon>
        <taxon>Aplysiida</taxon>
        <taxon>Aplysioidea</taxon>
        <taxon>Aplysiidae</taxon>
        <taxon>Aplysia</taxon>
    </lineage>
</organism>
<dbReference type="CDD" id="cd03193">
    <property type="entry name" value="GST_C_Metaxin"/>
    <property type="match status" value="1"/>
</dbReference>
<dbReference type="Gene3D" id="1.20.1050.10">
    <property type="match status" value="1"/>
</dbReference>
<dbReference type="InterPro" id="IPR033468">
    <property type="entry name" value="Metaxin_GST"/>
</dbReference>
<dbReference type="SFLD" id="SFLDG01200">
    <property type="entry name" value="SUF1.1"/>
    <property type="match status" value="1"/>
</dbReference>
<name>A0ABM0JRX7_APLCA</name>
<sequence length="307" mass="34991">MALPWGWPGAAMLSMTTAEDILSSLQESPGKWLVTLGVAVPAFYCLYSRLKTRSPHKSSRTVPPGTVILHQFPRGPFAPSVSPFPVKLETYLRLAKIPYVTETDLNVSSKGKMPWMEFNGEAVADSHQCISHLNRKLGIDLNKGLDPAQRAVARTIQMMCEDHLYWCVAIFRWVLDREKKVIRKAFSQVNSLILWLISRKVREASLAQGMGRHSKEEIKEFLVGDLQALADYLGDKKFMMSDEVTEVDCCVFSFVCQFVYQQKDEDLQGLVEERFPSLYKYCERVKELVWPDWDDICAGRETRLSGN</sequence>
<dbReference type="InterPro" id="IPR012336">
    <property type="entry name" value="Thioredoxin-like_fold"/>
</dbReference>
<evidence type="ECO:0000259" key="3">
    <source>
        <dbReference type="Pfam" id="PF17172"/>
    </source>
</evidence>
<dbReference type="SUPFAM" id="SSF47616">
    <property type="entry name" value="GST C-terminal domain-like"/>
    <property type="match status" value="1"/>
</dbReference>
<dbReference type="Pfam" id="PF17171">
    <property type="entry name" value="GST_C_6"/>
    <property type="match status" value="1"/>
</dbReference>
<evidence type="ECO:0000259" key="2">
    <source>
        <dbReference type="Pfam" id="PF17171"/>
    </source>
</evidence>
<evidence type="ECO:0000313" key="4">
    <source>
        <dbReference type="Proteomes" id="UP000694888"/>
    </source>
</evidence>
<dbReference type="InterPro" id="IPR036249">
    <property type="entry name" value="Thioredoxin-like_sf"/>
</dbReference>
<dbReference type="SFLD" id="SFLDG01180">
    <property type="entry name" value="SUF1"/>
    <property type="match status" value="1"/>
</dbReference>
<gene>
    <name evidence="5" type="primary">LOC101847964</name>
</gene>
<evidence type="ECO:0000313" key="5">
    <source>
        <dbReference type="RefSeq" id="XP_005100148.1"/>
    </source>
</evidence>